<evidence type="ECO:0000313" key="2">
    <source>
        <dbReference type="Proteomes" id="UP000011602"/>
    </source>
</evidence>
<protein>
    <submittedName>
        <fullName evidence="1">Uncharacterized protein</fullName>
    </submittedName>
</protein>
<gene>
    <name evidence="1" type="ORF">C493_14853</name>
</gene>
<name>L9WV65_9EURY</name>
<dbReference type="EMBL" id="AOHZ01000068">
    <property type="protein sequence ID" value="ELY53317.1"/>
    <property type="molecule type" value="Genomic_DNA"/>
</dbReference>
<accession>L9WV65</accession>
<organism evidence="1 2">
    <name type="scientific">Natronolimnohabitans innermongolicus JCM 12255</name>
    <dbReference type="NCBI Taxonomy" id="1227499"/>
    <lineage>
        <taxon>Archaea</taxon>
        <taxon>Methanobacteriati</taxon>
        <taxon>Methanobacteriota</taxon>
        <taxon>Stenosarchaea group</taxon>
        <taxon>Halobacteria</taxon>
        <taxon>Halobacteriales</taxon>
        <taxon>Natrialbaceae</taxon>
        <taxon>Natronolimnohabitans</taxon>
    </lineage>
</organism>
<evidence type="ECO:0000313" key="1">
    <source>
        <dbReference type="EMBL" id="ELY53317.1"/>
    </source>
</evidence>
<proteinExistence type="predicted"/>
<keyword evidence="2" id="KW-1185">Reference proteome</keyword>
<comment type="caution">
    <text evidence="1">The sequence shown here is derived from an EMBL/GenBank/DDBJ whole genome shotgun (WGS) entry which is preliminary data.</text>
</comment>
<sequence>MYWVRKRRSVPCNRSAASSAAKANSIIQTVSSHVQVNRGMFQSPIPSARERWIVVMKLTVPIVIERTNMINARIAVFPPVAASNAGVYVGTFSGAYIVQPPANVRPWKNESAKRIPENR</sequence>
<reference evidence="1 2" key="1">
    <citation type="journal article" date="2014" name="PLoS Genet.">
        <title>Phylogenetically driven sequencing of extremely halophilic archaea reveals strategies for static and dynamic osmo-response.</title>
        <authorList>
            <person name="Becker E.A."/>
            <person name="Seitzer P.M."/>
            <person name="Tritt A."/>
            <person name="Larsen D."/>
            <person name="Krusor M."/>
            <person name="Yao A.I."/>
            <person name="Wu D."/>
            <person name="Madern D."/>
            <person name="Eisen J.A."/>
            <person name="Darling A.E."/>
            <person name="Facciotti M.T."/>
        </authorList>
    </citation>
    <scope>NUCLEOTIDE SEQUENCE [LARGE SCALE GENOMIC DNA]</scope>
    <source>
        <strain evidence="1 2">JCM 12255</strain>
    </source>
</reference>
<dbReference type="Proteomes" id="UP000011602">
    <property type="component" value="Unassembled WGS sequence"/>
</dbReference>
<dbReference type="AlphaFoldDB" id="L9WV65"/>